<keyword evidence="3" id="KW-1185">Reference proteome</keyword>
<evidence type="ECO:0008006" key="4">
    <source>
        <dbReference type="Google" id="ProtNLM"/>
    </source>
</evidence>
<protein>
    <recommendedName>
        <fullName evidence="4">PH domain-containing protein</fullName>
    </recommendedName>
</protein>
<dbReference type="EMBL" id="BAABIB010000169">
    <property type="protein sequence ID" value="GAA4670097.1"/>
    <property type="molecule type" value="Genomic_DNA"/>
</dbReference>
<dbReference type="RefSeq" id="WP_346056685.1">
    <property type="nucleotide sequence ID" value="NZ_BAABIB010000169.1"/>
</dbReference>
<evidence type="ECO:0000256" key="1">
    <source>
        <dbReference type="SAM" id="Phobius"/>
    </source>
</evidence>
<organism evidence="2 3">
    <name type="scientific">Amycolatopsis dongchuanensis</name>
    <dbReference type="NCBI Taxonomy" id="1070866"/>
    <lineage>
        <taxon>Bacteria</taxon>
        <taxon>Bacillati</taxon>
        <taxon>Actinomycetota</taxon>
        <taxon>Actinomycetes</taxon>
        <taxon>Pseudonocardiales</taxon>
        <taxon>Pseudonocardiaceae</taxon>
        <taxon>Amycolatopsis</taxon>
    </lineage>
</organism>
<keyword evidence="1" id="KW-0812">Transmembrane</keyword>
<sequence>MDGPDEEALRLARQGGLGEKVFTEAFMDGGYACGLVFVPFVLLAAGIGLVVGAGGWTGRGIGIGLLVLAPVAVFLLWRLYDRAWRSAPKLYCFEGGVVFTSGGRPQVHPWRELDVRQYTRTRTIGQAQTQKQFAYVDLVVAATGEKLCTLGERVNLVKVLELASRER</sequence>
<feature type="transmembrane region" description="Helical" evidence="1">
    <location>
        <begin position="60"/>
        <end position="80"/>
    </location>
</feature>
<feature type="transmembrane region" description="Helical" evidence="1">
    <location>
        <begin position="30"/>
        <end position="54"/>
    </location>
</feature>
<evidence type="ECO:0000313" key="2">
    <source>
        <dbReference type="EMBL" id="GAA4670097.1"/>
    </source>
</evidence>
<comment type="caution">
    <text evidence="2">The sequence shown here is derived from an EMBL/GenBank/DDBJ whole genome shotgun (WGS) entry which is preliminary data.</text>
</comment>
<reference evidence="3" key="1">
    <citation type="journal article" date="2019" name="Int. J. Syst. Evol. Microbiol.">
        <title>The Global Catalogue of Microorganisms (GCM) 10K type strain sequencing project: providing services to taxonomists for standard genome sequencing and annotation.</title>
        <authorList>
            <consortium name="The Broad Institute Genomics Platform"/>
            <consortium name="The Broad Institute Genome Sequencing Center for Infectious Disease"/>
            <person name="Wu L."/>
            <person name="Ma J."/>
        </authorList>
    </citation>
    <scope>NUCLEOTIDE SEQUENCE [LARGE SCALE GENOMIC DNA]</scope>
    <source>
        <strain evidence="3">JCM 18054</strain>
    </source>
</reference>
<keyword evidence="1" id="KW-1133">Transmembrane helix</keyword>
<name>A0ABP8VQT9_9PSEU</name>
<evidence type="ECO:0000313" key="3">
    <source>
        <dbReference type="Proteomes" id="UP001500192"/>
    </source>
</evidence>
<proteinExistence type="predicted"/>
<accession>A0ABP8VQT9</accession>
<keyword evidence="1" id="KW-0472">Membrane</keyword>
<dbReference type="Proteomes" id="UP001500192">
    <property type="component" value="Unassembled WGS sequence"/>
</dbReference>
<gene>
    <name evidence="2" type="ORF">GCM10023214_75820</name>
</gene>